<organism evidence="1 2">
    <name type="scientific">Gregarina niphandrodes</name>
    <name type="common">Septate eugregarine</name>
    <dbReference type="NCBI Taxonomy" id="110365"/>
    <lineage>
        <taxon>Eukaryota</taxon>
        <taxon>Sar</taxon>
        <taxon>Alveolata</taxon>
        <taxon>Apicomplexa</taxon>
        <taxon>Conoidasida</taxon>
        <taxon>Gregarinasina</taxon>
        <taxon>Eugregarinorida</taxon>
        <taxon>Gregarinidae</taxon>
        <taxon>Gregarina</taxon>
    </lineage>
</organism>
<evidence type="ECO:0000313" key="2">
    <source>
        <dbReference type="Proteomes" id="UP000019763"/>
    </source>
</evidence>
<comment type="caution">
    <text evidence="1">The sequence shown here is derived from an EMBL/GenBank/DDBJ whole genome shotgun (WGS) entry which is preliminary data.</text>
</comment>
<sequence>MDEEVLITSGGPIRPEVESRRAMLSANRFVSLLVEYGLTSHFRKYHPTYTKLEESPVYRFCTVKPAGAGGPAAIVGRSLFIQVNVETATLKLYDMVKKVLINCVIDVSKAPISCLRNDPDFQHLFQDLVDLSPPSEVLVPSPTSECFLFWMTDKPAPMIMWAEDSESLKAAKIVFLFVFTYRKQLQAEIDVQDQYCNIIEDAHLAQLENTDTYNR</sequence>
<keyword evidence="2" id="KW-1185">Reference proteome</keyword>
<proteinExistence type="predicted"/>
<dbReference type="GeneID" id="22914690"/>
<name>A0A023B1E0_GRENI</name>
<evidence type="ECO:0000313" key="1">
    <source>
        <dbReference type="EMBL" id="EZG46759.1"/>
    </source>
</evidence>
<dbReference type="AlphaFoldDB" id="A0A023B1E0"/>
<protein>
    <submittedName>
        <fullName evidence="1">Uncharacterized protein</fullName>
    </submittedName>
</protein>
<gene>
    <name evidence="1" type="ORF">GNI_133270</name>
</gene>
<dbReference type="Proteomes" id="UP000019763">
    <property type="component" value="Unassembled WGS sequence"/>
</dbReference>
<reference evidence="1" key="1">
    <citation type="submission" date="2013-12" db="EMBL/GenBank/DDBJ databases">
        <authorList>
            <person name="Omoto C.K."/>
            <person name="Sibley D."/>
            <person name="Venepally P."/>
            <person name="Hadjithomas M."/>
            <person name="Karamycheva S."/>
            <person name="Brunk B."/>
            <person name="Roos D."/>
            <person name="Caler E."/>
            <person name="Lorenzi H."/>
        </authorList>
    </citation>
    <scope>NUCLEOTIDE SEQUENCE</scope>
</reference>
<accession>A0A023B1E0</accession>
<dbReference type="VEuPathDB" id="CryptoDB:GNI_133270"/>
<dbReference type="RefSeq" id="XP_011132268.1">
    <property type="nucleotide sequence ID" value="XM_011133966.1"/>
</dbReference>
<dbReference type="EMBL" id="AFNH02000991">
    <property type="protein sequence ID" value="EZG46759.1"/>
    <property type="molecule type" value="Genomic_DNA"/>
</dbReference>